<dbReference type="Pfam" id="PF07724">
    <property type="entry name" value="AAA_2"/>
    <property type="match status" value="1"/>
</dbReference>
<name>A0ABQ2HUC9_9PSEU</name>
<dbReference type="InterPro" id="IPR027417">
    <property type="entry name" value="P-loop_NTPase"/>
</dbReference>
<keyword evidence="1" id="KW-0547">Nucleotide-binding</keyword>
<evidence type="ECO:0000256" key="1">
    <source>
        <dbReference type="ARBA" id="ARBA00022741"/>
    </source>
</evidence>
<dbReference type="SUPFAM" id="SSF52540">
    <property type="entry name" value="P-loop containing nucleoside triphosphate hydrolases"/>
    <property type="match status" value="1"/>
</dbReference>
<dbReference type="EMBL" id="BMNC01000003">
    <property type="protein sequence ID" value="GGM89256.1"/>
    <property type="molecule type" value="Genomic_DNA"/>
</dbReference>
<evidence type="ECO:0000259" key="3">
    <source>
        <dbReference type="SMART" id="SM00382"/>
    </source>
</evidence>
<accession>A0ABQ2HUC9</accession>
<dbReference type="SMART" id="SM00382">
    <property type="entry name" value="AAA"/>
    <property type="match status" value="1"/>
</dbReference>
<reference evidence="5" key="1">
    <citation type="journal article" date="2019" name="Int. J. Syst. Evol. Microbiol.">
        <title>The Global Catalogue of Microorganisms (GCM) 10K type strain sequencing project: providing services to taxonomists for standard genome sequencing and annotation.</title>
        <authorList>
            <consortium name="The Broad Institute Genomics Platform"/>
            <consortium name="The Broad Institute Genome Sequencing Center for Infectious Disease"/>
            <person name="Wu L."/>
            <person name="Ma J."/>
        </authorList>
    </citation>
    <scope>NUCLEOTIDE SEQUENCE [LARGE SCALE GENOMIC DNA]</scope>
    <source>
        <strain evidence="5">CGMCC 4.7319</strain>
    </source>
</reference>
<dbReference type="PANTHER" id="PTHR11638">
    <property type="entry name" value="ATP-DEPENDENT CLP PROTEASE"/>
    <property type="match status" value="1"/>
</dbReference>
<evidence type="ECO:0000313" key="4">
    <source>
        <dbReference type="EMBL" id="GGM89256.1"/>
    </source>
</evidence>
<evidence type="ECO:0000256" key="2">
    <source>
        <dbReference type="ARBA" id="ARBA00022840"/>
    </source>
</evidence>
<evidence type="ECO:0000313" key="5">
    <source>
        <dbReference type="Proteomes" id="UP000597656"/>
    </source>
</evidence>
<dbReference type="InterPro" id="IPR003593">
    <property type="entry name" value="AAA+_ATPase"/>
</dbReference>
<feature type="domain" description="AAA+ ATPase" evidence="3">
    <location>
        <begin position="365"/>
        <end position="507"/>
    </location>
</feature>
<keyword evidence="5" id="KW-1185">Reference proteome</keyword>
<organism evidence="4 5">
    <name type="scientific">Lentzea pudingi</name>
    <dbReference type="NCBI Taxonomy" id="1789439"/>
    <lineage>
        <taxon>Bacteria</taxon>
        <taxon>Bacillati</taxon>
        <taxon>Actinomycetota</taxon>
        <taxon>Actinomycetes</taxon>
        <taxon>Pseudonocardiales</taxon>
        <taxon>Pseudonocardiaceae</taxon>
        <taxon>Lentzea</taxon>
    </lineage>
</organism>
<dbReference type="PANTHER" id="PTHR11638:SF18">
    <property type="entry name" value="HEAT SHOCK PROTEIN 104"/>
    <property type="match status" value="1"/>
</dbReference>
<dbReference type="RefSeq" id="WP_229693350.1">
    <property type="nucleotide sequence ID" value="NZ_BMNC01000003.1"/>
</dbReference>
<dbReference type="Proteomes" id="UP000597656">
    <property type="component" value="Unassembled WGS sequence"/>
</dbReference>
<dbReference type="Gene3D" id="3.40.50.300">
    <property type="entry name" value="P-loop containing nucleotide triphosphate hydrolases"/>
    <property type="match status" value="1"/>
</dbReference>
<dbReference type="InterPro" id="IPR003959">
    <property type="entry name" value="ATPase_AAA_core"/>
</dbReference>
<comment type="caution">
    <text evidence="4">The sequence shown here is derived from an EMBL/GenBank/DDBJ whole genome shotgun (WGS) entry which is preliminary data.</text>
</comment>
<gene>
    <name evidence="4" type="ORF">GCM10011609_27630</name>
</gene>
<proteinExistence type="predicted"/>
<dbReference type="InterPro" id="IPR050130">
    <property type="entry name" value="ClpA_ClpB"/>
</dbReference>
<keyword evidence="2" id="KW-0067">ATP-binding</keyword>
<dbReference type="CDD" id="cd19499">
    <property type="entry name" value="RecA-like_ClpB_Hsp104-like"/>
    <property type="match status" value="1"/>
</dbReference>
<sequence length="653" mass="70724">MTNASTAVLPQPAGSLLPDHPTFVNEIVGTLSVHSQYVLHGNLRDEFLVGGEIMPLHKALWSALRPSGFEALITYDQIDGIGVYPPNDPAVLQAVERVLGPNVVGRRPSPERLRVHLAKAVGVPEQPPVEAGGSAARSAPAVAPVARPAARVAVVVDHAARLLRAPGQLSEEERDFFLLCQKLASAAKAHTFPGTRQAPLHNPVLWLVDGERDLPAWFTAGVESIRSVAVALPTLEHRLERARLLMPIFPPSIQDVSAAKTDPVEVFASRTEGMTLQAMRRITLLARDRDLGADRVADAVRIYKLGVDDNPWRHSSVRTQIIKGERVISDRVKGQDRAVAKTLDILKRAALGLSGAQANTSDSRPRGVLFFAGPTGVGKTELAKQVAELLFGDAQAYLRFDMSEFSAEHAADRLTGAPPGYVGFEAGGELTGAVRTRPFQVVLFDEIEKAHPLVLDKFLQILEDGRLTDGQGVTTYFTECVLIFTSNLGIIRTDPDTRKRELLVNPTMGYDELEQKVKDAIRDHFTTTLGRPELLNRLGDNIVVFDFINAATARGIFDGQLANVMRKVSTDLGIEVVLSPAARQQLEGMCTADPFNGGRGIGNQLESALINPLARRMFDDDAQPGDRISITGLQAGEGSAGATLWTNVERGAR</sequence>
<dbReference type="InterPro" id="IPR001270">
    <property type="entry name" value="ClpA/B"/>
</dbReference>
<protein>
    <submittedName>
        <fullName evidence="4">Chaperone</fullName>
    </submittedName>
</protein>
<dbReference type="PRINTS" id="PR00300">
    <property type="entry name" value="CLPPROTEASEA"/>
</dbReference>